<dbReference type="PRINTS" id="PR00080">
    <property type="entry name" value="SDRFAMILY"/>
</dbReference>
<dbReference type="AlphaFoldDB" id="A0A918D2W0"/>
<dbReference type="GO" id="GO:0016491">
    <property type="term" value="F:oxidoreductase activity"/>
    <property type="evidence" value="ECO:0007669"/>
    <property type="project" value="UniProtKB-KW"/>
</dbReference>
<evidence type="ECO:0000256" key="2">
    <source>
        <dbReference type="ARBA" id="ARBA00023002"/>
    </source>
</evidence>
<organism evidence="4 5">
    <name type="scientific">Streptomyces albiflavescens</name>
    <dbReference type="NCBI Taxonomy" id="1623582"/>
    <lineage>
        <taxon>Bacteria</taxon>
        <taxon>Bacillati</taxon>
        <taxon>Actinomycetota</taxon>
        <taxon>Actinomycetes</taxon>
        <taxon>Kitasatosporales</taxon>
        <taxon>Streptomycetaceae</taxon>
        <taxon>Streptomyces</taxon>
    </lineage>
</organism>
<reference evidence="4 5" key="1">
    <citation type="journal article" date="2014" name="Int. J. Syst. Evol. Microbiol.">
        <title>Complete genome sequence of Corynebacterium casei LMG S-19264T (=DSM 44701T), isolated from a smear-ripened cheese.</title>
        <authorList>
            <consortium name="US DOE Joint Genome Institute (JGI-PGF)"/>
            <person name="Walter F."/>
            <person name="Albersmeier A."/>
            <person name="Kalinowski J."/>
            <person name="Ruckert C."/>
        </authorList>
    </citation>
    <scope>NUCLEOTIDE SEQUENCE [LARGE SCALE GENOMIC DNA]</scope>
    <source>
        <strain evidence="4 5">CGMCC 4.7111</strain>
    </source>
</reference>
<dbReference type="InterPro" id="IPR020904">
    <property type="entry name" value="Sc_DH/Rdtase_CS"/>
</dbReference>
<dbReference type="Pfam" id="PF00106">
    <property type="entry name" value="adh_short"/>
    <property type="match status" value="1"/>
</dbReference>
<dbReference type="PANTHER" id="PTHR43157:SF31">
    <property type="entry name" value="PHOSPHATIDYLINOSITOL-GLYCAN BIOSYNTHESIS CLASS F PROTEIN"/>
    <property type="match status" value="1"/>
</dbReference>
<evidence type="ECO:0000313" key="5">
    <source>
        <dbReference type="Proteomes" id="UP000600365"/>
    </source>
</evidence>
<evidence type="ECO:0000256" key="1">
    <source>
        <dbReference type="ARBA" id="ARBA00006484"/>
    </source>
</evidence>
<gene>
    <name evidence="4" type="ORF">GCM10011579_024630</name>
</gene>
<dbReference type="PROSITE" id="PS00061">
    <property type="entry name" value="ADH_SHORT"/>
    <property type="match status" value="1"/>
</dbReference>
<dbReference type="Proteomes" id="UP000600365">
    <property type="component" value="Unassembled WGS sequence"/>
</dbReference>
<sequence>MAHMEKLALVTGSTDGIGRGAAKLLAEQGWHVVVHGRDPRKVADALADVRKAARAAKGTAGEITSVTADLSRLEEVHALADDMLRTHGRLDALVNNAGVATPNRSARTRRVTPDGYQLEWQVNFLAAFALTLRLTGLLVASAPARVVNVSSVAQGWGAIHWDDLQLERRWDRMTAYAQSKLALTAFTNEYAHRLAGREVCANSLHPGMCSTKMVRSTFVFAPHRTRYGAENITRLVTDPGLRSTSGAYFNERRRIEPNGFAHDPAGRRRLWDVALAQSGVADRADTVLPELLTA</sequence>
<dbReference type="SUPFAM" id="SSF51735">
    <property type="entry name" value="NAD(P)-binding Rossmann-fold domains"/>
    <property type="match status" value="1"/>
</dbReference>
<comment type="caution">
    <text evidence="4">The sequence shown here is derived from an EMBL/GenBank/DDBJ whole genome shotgun (WGS) entry which is preliminary data.</text>
</comment>
<proteinExistence type="inferred from homology"/>
<dbReference type="PRINTS" id="PR00081">
    <property type="entry name" value="GDHRDH"/>
</dbReference>
<accession>A0A918D2W0</accession>
<name>A0A918D2W0_9ACTN</name>
<dbReference type="Gene3D" id="3.40.50.720">
    <property type="entry name" value="NAD(P)-binding Rossmann-like Domain"/>
    <property type="match status" value="1"/>
</dbReference>
<keyword evidence="2" id="KW-0560">Oxidoreductase</keyword>
<keyword evidence="5" id="KW-1185">Reference proteome</keyword>
<dbReference type="EMBL" id="BMMM01000003">
    <property type="protein sequence ID" value="GGN59959.1"/>
    <property type="molecule type" value="Genomic_DNA"/>
</dbReference>
<protein>
    <submittedName>
        <fullName evidence="4">3-oxoacyl-ACP reductase</fullName>
    </submittedName>
</protein>
<comment type="similarity">
    <text evidence="1 3">Belongs to the short-chain dehydrogenases/reductases (SDR) family.</text>
</comment>
<dbReference type="InterPro" id="IPR036291">
    <property type="entry name" value="NAD(P)-bd_dom_sf"/>
</dbReference>
<dbReference type="PANTHER" id="PTHR43157">
    <property type="entry name" value="PHOSPHATIDYLINOSITOL-GLYCAN BIOSYNTHESIS CLASS F PROTEIN-RELATED"/>
    <property type="match status" value="1"/>
</dbReference>
<evidence type="ECO:0000313" key="4">
    <source>
        <dbReference type="EMBL" id="GGN59959.1"/>
    </source>
</evidence>
<evidence type="ECO:0000256" key="3">
    <source>
        <dbReference type="RuleBase" id="RU000363"/>
    </source>
</evidence>
<dbReference type="InterPro" id="IPR002347">
    <property type="entry name" value="SDR_fam"/>
</dbReference>